<keyword evidence="3" id="KW-0472">Membrane</keyword>
<dbReference type="Proteomes" id="UP000308488">
    <property type="component" value="Unassembled WGS sequence"/>
</dbReference>
<feature type="region of interest" description="Disordered" evidence="2">
    <location>
        <begin position="230"/>
        <end position="252"/>
    </location>
</feature>
<sequence>MDLPTSFLIYATLFRLAVIAAGVLIVVLGYRLFLQGLASSNESDAALEGGGFKLTLKNAAPGTSFALFGAVLISVMVIQGSPELNVSNAAPGAIAASVELKQGAGSLRLRSDDSVAPTVQPQLRELAIAASEQLLQAGIQKELQNDFAGALEAYRLALSMPGQPLRQLVNPLNQMAWVYQLQAEPDLALPLALLAQQINPASVVVMDTLARVYVQLEQFDKAQQLVDRVLQSDPGNDDAKATDKLIKQLKPR</sequence>
<dbReference type="EMBL" id="SZYH01000001">
    <property type="protein sequence ID" value="TKV66762.1"/>
    <property type="molecule type" value="Genomic_DNA"/>
</dbReference>
<dbReference type="Gene3D" id="1.25.40.10">
    <property type="entry name" value="Tetratricopeptide repeat domain"/>
    <property type="match status" value="1"/>
</dbReference>
<dbReference type="SMART" id="SM00028">
    <property type="entry name" value="TPR"/>
    <property type="match status" value="3"/>
</dbReference>
<comment type="caution">
    <text evidence="4">The sequence shown here is derived from an EMBL/GenBank/DDBJ whole genome shotgun (WGS) entry which is preliminary data.</text>
</comment>
<protein>
    <submittedName>
        <fullName evidence="4">Uncharacterized protein</fullName>
    </submittedName>
</protein>
<dbReference type="InterPro" id="IPR019734">
    <property type="entry name" value="TPR_rpt"/>
</dbReference>
<dbReference type="Pfam" id="PF14559">
    <property type="entry name" value="TPR_19"/>
    <property type="match status" value="1"/>
</dbReference>
<feature type="transmembrane region" description="Helical" evidence="3">
    <location>
        <begin position="7"/>
        <end position="33"/>
    </location>
</feature>
<proteinExistence type="predicted"/>
<gene>
    <name evidence="4" type="ORF">FDP08_00985</name>
</gene>
<keyword evidence="3" id="KW-1133">Transmembrane helix</keyword>
<evidence type="ECO:0000313" key="5">
    <source>
        <dbReference type="Proteomes" id="UP000308488"/>
    </source>
</evidence>
<dbReference type="PROSITE" id="PS50005">
    <property type="entry name" value="TPR"/>
    <property type="match status" value="1"/>
</dbReference>
<dbReference type="InterPro" id="IPR011990">
    <property type="entry name" value="TPR-like_helical_dom_sf"/>
</dbReference>
<keyword evidence="1" id="KW-0802">TPR repeat</keyword>
<dbReference type="SUPFAM" id="SSF48452">
    <property type="entry name" value="TPR-like"/>
    <property type="match status" value="1"/>
</dbReference>
<keyword evidence="5" id="KW-1185">Reference proteome</keyword>
<organism evidence="4 5">
    <name type="scientific">Marinobacter panjinensis</name>
    <dbReference type="NCBI Taxonomy" id="2576384"/>
    <lineage>
        <taxon>Bacteria</taxon>
        <taxon>Pseudomonadati</taxon>
        <taxon>Pseudomonadota</taxon>
        <taxon>Gammaproteobacteria</taxon>
        <taxon>Pseudomonadales</taxon>
        <taxon>Marinobacteraceae</taxon>
        <taxon>Marinobacter</taxon>
    </lineage>
</organism>
<dbReference type="AlphaFoldDB" id="A0A4U6R1W2"/>
<evidence type="ECO:0000256" key="3">
    <source>
        <dbReference type="SAM" id="Phobius"/>
    </source>
</evidence>
<name>A0A4U6R1W2_9GAMM</name>
<keyword evidence="3" id="KW-0812">Transmembrane</keyword>
<evidence type="ECO:0000313" key="4">
    <source>
        <dbReference type="EMBL" id="TKV66762.1"/>
    </source>
</evidence>
<feature type="repeat" description="TPR" evidence="1">
    <location>
        <begin position="203"/>
        <end position="236"/>
    </location>
</feature>
<reference evidence="4 5" key="1">
    <citation type="submission" date="2019-05" db="EMBL/GenBank/DDBJ databases">
        <title>Marinobacter panjinensis sp. nov., a moderately halophilic bacterium isolated from sea tidal flat environment.</title>
        <authorList>
            <person name="Yang W."/>
            <person name="An M."/>
            <person name="He W."/>
            <person name="Luo X."/>
            <person name="Zhu L."/>
            <person name="Chen G."/>
            <person name="Zhang Y."/>
            <person name="Wang Y."/>
        </authorList>
    </citation>
    <scope>NUCLEOTIDE SEQUENCE [LARGE SCALE GENOMIC DNA]</scope>
    <source>
        <strain evidence="4 5">PJ-16</strain>
    </source>
</reference>
<evidence type="ECO:0000256" key="1">
    <source>
        <dbReference type="PROSITE-ProRule" id="PRU00339"/>
    </source>
</evidence>
<accession>A0A4U6R1W2</accession>
<dbReference type="RefSeq" id="WP_137434184.1">
    <property type="nucleotide sequence ID" value="NZ_JANRHC010000004.1"/>
</dbReference>
<dbReference type="OrthoDB" id="6163695at2"/>
<evidence type="ECO:0000256" key="2">
    <source>
        <dbReference type="SAM" id="MobiDB-lite"/>
    </source>
</evidence>
<feature type="compositionally biased region" description="Basic and acidic residues" evidence="2">
    <location>
        <begin position="237"/>
        <end position="246"/>
    </location>
</feature>